<gene>
    <name evidence="2" type="ORF">EVG20_g4336</name>
</gene>
<dbReference type="OrthoDB" id="2745718at2759"/>
<sequence length="545" mass="61441">MESSLQNRKSLGIADGLLLGSLSSLPNELIILILTNLMGRDLLRCTQVCKSIHSIVNHAPELLYLVELWAEGFVDGPPSNISSHERMDLLVRRAAAWRSLSWKTRTTIVMPWAYTFRVANGIFLSRVQQQPDQLPAAGVPDHPLYQVSLATASSGFPQSGQDDFTSKYFVFDVPQDLLVLGFNPNGADANSRLRLQLRTLSSLGSSPHPAASQDMLPVSHDAYFDAFASHIQVAGPLLGIGVTRSSRFHTVLVWNWKTGAQLVDTDSVDRAPIDEFCFLTPHRMMLVSPTPSTLSLEIWSVDPDSFVVNDVRTLLRLALPDLGYRNFFNFCISHGPFHTDIPWDVPFAKRSGGRVYVISLRHKPPRPRSPRLLFVIRHDTIIAFLQRHIANDNAIAIPWEEWGPQNTRMFYRNRNIREHWNTMYNGWIYHERMLGCFMTSYDEDHIIDYEQILDFNVRPYMRQSSVAARVEGKGQLVTAPTTACVRVDDTGRTVTITTSLPFYSTPVDVPGTDQHIGFTLDEHHLLGVKALDFDPPSGLDIFSFE</sequence>
<organism evidence="2 3">
    <name type="scientific">Dentipellis fragilis</name>
    <dbReference type="NCBI Taxonomy" id="205917"/>
    <lineage>
        <taxon>Eukaryota</taxon>
        <taxon>Fungi</taxon>
        <taxon>Dikarya</taxon>
        <taxon>Basidiomycota</taxon>
        <taxon>Agaricomycotina</taxon>
        <taxon>Agaricomycetes</taxon>
        <taxon>Russulales</taxon>
        <taxon>Hericiaceae</taxon>
        <taxon>Dentipellis</taxon>
    </lineage>
</organism>
<keyword evidence="3" id="KW-1185">Reference proteome</keyword>
<dbReference type="PROSITE" id="PS50181">
    <property type="entry name" value="FBOX"/>
    <property type="match status" value="1"/>
</dbReference>
<evidence type="ECO:0000259" key="1">
    <source>
        <dbReference type="PROSITE" id="PS50181"/>
    </source>
</evidence>
<accession>A0A4Y9YYB3</accession>
<protein>
    <recommendedName>
        <fullName evidence="1">F-box domain-containing protein</fullName>
    </recommendedName>
</protein>
<reference evidence="2 3" key="1">
    <citation type="submission" date="2019-02" db="EMBL/GenBank/DDBJ databases">
        <title>Genome sequencing of the rare red list fungi Dentipellis fragilis.</title>
        <authorList>
            <person name="Buettner E."/>
            <person name="Kellner H."/>
        </authorList>
    </citation>
    <scope>NUCLEOTIDE SEQUENCE [LARGE SCALE GENOMIC DNA]</scope>
    <source>
        <strain evidence="2 3">DSM 105465</strain>
    </source>
</reference>
<dbReference type="SMART" id="SM00256">
    <property type="entry name" value="FBOX"/>
    <property type="match status" value="1"/>
</dbReference>
<dbReference type="CDD" id="cd09917">
    <property type="entry name" value="F-box_SF"/>
    <property type="match status" value="1"/>
</dbReference>
<dbReference type="Proteomes" id="UP000298327">
    <property type="component" value="Unassembled WGS sequence"/>
</dbReference>
<dbReference type="STRING" id="205917.A0A4Y9YYB3"/>
<evidence type="ECO:0000313" key="3">
    <source>
        <dbReference type="Proteomes" id="UP000298327"/>
    </source>
</evidence>
<feature type="domain" description="F-box" evidence="1">
    <location>
        <begin position="19"/>
        <end position="67"/>
    </location>
</feature>
<dbReference type="EMBL" id="SEOQ01000221">
    <property type="protein sequence ID" value="TFY66747.1"/>
    <property type="molecule type" value="Genomic_DNA"/>
</dbReference>
<dbReference type="InterPro" id="IPR036047">
    <property type="entry name" value="F-box-like_dom_sf"/>
</dbReference>
<dbReference type="Gene3D" id="1.20.1280.50">
    <property type="match status" value="1"/>
</dbReference>
<dbReference type="Pfam" id="PF12937">
    <property type="entry name" value="F-box-like"/>
    <property type="match status" value="1"/>
</dbReference>
<dbReference type="SUPFAM" id="SSF81383">
    <property type="entry name" value="F-box domain"/>
    <property type="match status" value="1"/>
</dbReference>
<dbReference type="AlphaFoldDB" id="A0A4Y9YYB3"/>
<proteinExistence type="predicted"/>
<evidence type="ECO:0000313" key="2">
    <source>
        <dbReference type="EMBL" id="TFY66747.1"/>
    </source>
</evidence>
<comment type="caution">
    <text evidence="2">The sequence shown here is derived from an EMBL/GenBank/DDBJ whole genome shotgun (WGS) entry which is preliminary data.</text>
</comment>
<name>A0A4Y9YYB3_9AGAM</name>
<dbReference type="InterPro" id="IPR001810">
    <property type="entry name" value="F-box_dom"/>
</dbReference>